<gene>
    <name evidence="2" type="ORF">IWQ62_003400</name>
</gene>
<proteinExistence type="predicted"/>
<dbReference type="Pfam" id="PF12585">
    <property type="entry name" value="DUF3759"/>
    <property type="match status" value="1"/>
</dbReference>
<dbReference type="InterPro" id="IPR022234">
    <property type="entry name" value="DUF3759"/>
</dbReference>
<evidence type="ECO:0000256" key="1">
    <source>
        <dbReference type="SAM" id="MobiDB-lite"/>
    </source>
</evidence>
<accession>A0A9W8AU48</accession>
<reference evidence="2" key="1">
    <citation type="submission" date="2022-07" db="EMBL/GenBank/DDBJ databases">
        <title>Phylogenomic reconstructions and comparative analyses of Kickxellomycotina fungi.</title>
        <authorList>
            <person name="Reynolds N.K."/>
            <person name="Stajich J.E."/>
            <person name="Barry K."/>
            <person name="Grigoriev I.V."/>
            <person name="Crous P."/>
            <person name="Smith M.E."/>
        </authorList>
    </citation>
    <scope>NUCLEOTIDE SEQUENCE</scope>
    <source>
        <strain evidence="2">RSA 1196</strain>
    </source>
</reference>
<protein>
    <submittedName>
        <fullName evidence="2">Uncharacterized protein</fullName>
    </submittedName>
</protein>
<sequence length="294" mass="29990">MNYYGSGYNSNYGGGGASFDGDESVESALRMLDNDPELSGLFQEASSRQQEGSRSVSVVNPNELADFHNQVYGAAETTGERGLLSGNGHVPFAWQAIAGAAGWQAMKWYTNKQKHSGHGGNHAFMKKAVAAVAMSQAVKLLGRFGVGDKRTRDEAARGAAANAMEMYDREVGSSNGGMMATSMTTNEPGMMGGGYGAPPAGNFNAPYGSGAPPQPAPYYNGPPSGGAYPPPQGMSMGGPPGYGEASSYHGGGAGGFYTPQSSRGPPPPGGAPGGFMMPPGGPSGGAFPGYNNGY</sequence>
<dbReference type="OrthoDB" id="9895617at2759"/>
<dbReference type="Proteomes" id="UP001150925">
    <property type="component" value="Unassembled WGS sequence"/>
</dbReference>
<evidence type="ECO:0000313" key="2">
    <source>
        <dbReference type="EMBL" id="KAJ1962848.1"/>
    </source>
</evidence>
<evidence type="ECO:0000313" key="3">
    <source>
        <dbReference type="Proteomes" id="UP001150925"/>
    </source>
</evidence>
<dbReference type="EMBL" id="JANBPY010000906">
    <property type="protein sequence ID" value="KAJ1962848.1"/>
    <property type="molecule type" value="Genomic_DNA"/>
</dbReference>
<comment type="caution">
    <text evidence="2">The sequence shown here is derived from an EMBL/GenBank/DDBJ whole genome shotgun (WGS) entry which is preliminary data.</text>
</comment>
<dbReference type="AlphaFoldDB" id="A0A9W8AU48"/>
<keyword evidence="3" id="KW-1185">Reference proteome</keyword>
<name>A0A9W8AU48_9FUNG</name>
<organism evidence="2 3">
    <name type="scientific">Dispira parvispora</name>
    <dbReference type="NCBI Taxonomy" id="1520584"/>
    <lineage>
        <taxon>Eukaryota</taxon>
        <taxon>Fungi</taxon>
        <taxon>Fungi incertae sedis</taxon>
        <taxon>Zoopagomycota</taxon>
        <taxon>Kickxellomycotina</taxon>
        <taxon>Dimargaritomycetes</taxon>
        <taxon>Dimargaritales</taxon>
        <taxon>Dimargaritaceae</taxon>
        <taxon>Dispira</taxon>
    </lineage>
</organism>
<feature type="region of interest" description="Disordered" evidence="1">
    <location>
        <begin position="214"/>
        <end position="294"/>
    </location>
</feature>